<proteinExistence type="predicted"/>
<dbReference type="SUPFAM" id="SSF56752">
    <property type="entry name" value="D-aminoacid aminotransferase-like PLP-dependent enzymes"/>
    <property type="match status" value="1"/>
</dbReference>
<dbReference type="STRING" id="1003195.SCATT_54920"/>
<dbReference type="EMBL" id="CP003219">
    <property type="protein sequence ID" value="AEW97863.1"/>
    <property type="molecule type" value="Genomic_DNA"/>
</dbReference>
<evidence type="ECO:0000313" key="1">
    <source>
        <dbReference type="EMBL" id="AEW97863.1"/>
    </source>
</evidence>
<evidence type="ECO:0000313" key="2">
    <source>
        <dbReference type="Proteomes" id="UP000007842"/>
    </source>
</evidence>
<gene>
    <name evidence="1" type="ordered locus">SCATT_54920</name>
</gene>
<reference evidence="2" key="1">
    <citation type="submission" date="2011-12" db="EMBL/GenBank/DDBJ databases">
        <title>Complete genome sequence of Streptomyces cattleya strain DSM 46488.</title>
        <authorList>
            <person name="Ou H.-Y."/>
            <person name="Li P."/>
            <person name="Zhao C."/>
            <person name="O'Hagan D."/>
            <person name="Deng Z."/>
        </authorList>
    </citation>
    <scope>NUCLEOTIDE SEQUENCE [LARGE SCALE GENOMIC DNA]</scope>
    <source>
        <strain evidence="2">ATCC 35852 / DSM 46488 / JCM 4925 / NBRC 14057 / NRRL 8057</strain>
    </source>
</reference>
<dbReference type="KEGG" id="scy:SCATT_54920"/>
<sequence>MTASDPATWLTWRPGTGLVPGPATTGAPALAVADSWLVDSGRVRGLDRHRARFTAACAAEGRDTGAFWAAAVAALPRTGAWFPRAELHRDGTLGLRLRPAPPRGTTIRVLPWAGPDPRRAPRVKGPDLDRLGEVRSRALAAGADDALLTTDGGVLLESATATLLWWQDEGLCTPDPALRLLPGVTLALVRDLADAAGVPVRHRRARLADLAGREAWLVNALHGIRPVTEWTGTGLPPGPARHAAEWRRRLDALARPLDDR</sequence>
<dbReference type="Pfam" id="PF01063">
    <property type="entry name" value="Aminotran_4"/>
    <property type="match status" value="1"/>
</dbReference>
<accession>G8WY93</accession>
<dbReference type="HOGENOM" id="CLU_064284_0_0_11"/>
<dbReference type="OrthoDB" id="4570776at2"/>
<name>F8JQL6_STREN</name>
<evidence type="ECO:0008006" key="3">
    <source>
        <dbReference type="Google" id="ProtNLM"/>
    </source>
</evidence>
<dbReference type="Gene3D" id="3.20.10.10">
    <property type="entry name" value="D-amino Acid Aminotransferase, subunit A, domain 2"/>
    <property type="match status" value="1"/>
</dbReference>
<dbReference type="KEGG" id="sct:SCAT_5494"/>
<dbReference type="eggNOG" id="COG0115">
    <property type="taxonomic scope" value="Bacteria"/>
</dbReference>
<protein>
    <recommendedName>
        <fullName evidence="3">Branched-chain amino acid aminotransferase/4-amino-4-deoxychorismate lyase</fullName>
    </recommendedName>
</protein>
<keyword evidence="2" id="KW-1185">Reference proteome</keyword>
<dbReference type="InterPro" id="IPR036038">
    <property type="entry name" value="Aminotransferase-like"/>
</dbReference>
<dbReference type="PATRIC" id="fig|1003195.11.peg.6914"/>
<dbReference type="RefSeq" id="WP_014146196.1">
    <property type="nucleotide sequence ID" value="NC_016111.1"/>
</dbReference>
<accession>F8JQL6</accession>
<dbReference type="GO" id="GO:0003824">
    <property type="term" value="F:catalytic activity"/>
    <property type="evidence" value="ECO:0007669"/>
    <property type="project" value="InterPro"/>
</dbReference>
<dbReference type="Proteomes" id="UP000007842">
    <property type="component" value="Chromosome"/>
</dbReference>
<dbReference type="InterPro" id="IPR001544">
    <property type="entry name" value="Aminotrans_IV"/>
</dbReference>
<organism evidence="1 2">
    <name type="scientific">Streptantibioticus cattleyicolor (strain ATCC 35852 / DSM 46488 / JCM 4925 / NBRC 14057 / NRRL 8057)</name>
    <name type="common">Streptomyces cattleya</name>
    <dbReference type="NCBI Taxonomy" id="1003195"/>
    <lineage>
        <taxon>Bacteria</taxon>
        <taxon>Bacillati</taxon>
        <taxon>Actinomycetota</taxon>
        <taxon>Actinomycetes</taxon>
        <taxon>Kitasatosporales</taxon>
        <taxon>Streptomycetaceae</taxon>
        <taxon>Streptantibioticus</taxon>
    </lineage>
</organism>
<dbReference type="AlphaFoldDB" id="F8JQL6"/>
<dbReference type="InterPro" id="IPR043132">
    <property type="entry name" value="BCAT-like_C"/>
</dbReference>